<dbReference type="InterPro" id="IPR011257">
    <property type="entry name" value="DNA_glycosylase"/>
</dbReference>
<dbReference type="RefSeq" id="WP_373973239.1">
    <property type="nucleotide sequence ID" value="NZ_JBHDLJ010000017.1"/>
</dbReference>
<keyword evidence="2" id="KW-1185">Reference proteome</keyword>
<gene>
    <name evidence="1" type="ORF">ACETWP_15850</name>
</gene>
<dbReference type="Proteomes" id="UP001575652">
    <property type="component" value="Unassembled WGS sequence"/>
</dbReference>
<protein>
    <submittedName>
        <fullName evidence="1">Uncharacterized protein</fullName>
    </submittedName>
</protein>
<evidence type="ECO:0000313" key="2">
    <source>
        <dbReference type="Proteomes" id="UP001575652"/>
    </source>
</evidence>
<dbReference type="SUPFAM" id="SSF48150">
    <property type="entry name" value="DNA-glycosylase"/>
    <property type="match status" value="1"/>
</dbReference>
<sequence>MDTQHLDAIVAEAQSLDPEHFSAWRGGWTNDIELALLDAVLSIQARYETKNGKGVLSKVQAYRAHRGGRADDLRELARTDEADLLAIVGRQVTGGRTKASAAIEAARNLAELGVHHAADFAPDSAEHRSAYTRVTGLGPVTYAYLRMLLGHPDVKADTWVNRFTHRVTGDDTLSPDHVRRLVTAAAAMLPGDVSATVLDHAIWRSEAQREVPSTGEGA</sequence>
<evidence type="ECO:0000313" key="1">
    <source>
        <dbReference type="EMBL" id="MFB0836062.1"/>
    </source>
</evidence>
<dbReference type="EMBL" id="JBHDLJ010000017">
    <property type="protein sequence ID" value="MFB0836062.1"/>
    <property type="molecule type" value="Genomic_DNA"/>
</dbReference>
<accession>A0ABV4UUW2</accession>
<comment type="caution">
    <text evidence="1">The sequence shown here is derived from an EMBL/GenBank/DDBJ whole genome shotgun (WGS) entry which is preliminary data.</text>
</comment>
<organism evidence="1 2">
    <name type="scientific">Arthrobacter halodurans</name>
    <dbReference type="NCBI Taxonomy" id="516699"/>
    <lineage>
        <taxon>Bacteria</taxon>
        <taxon>Bacillati</taxon>
        <taxon>Actinomycetota</taxon>
        <taxon>Actinomycetes</taxon>
        <taxon>Micrococcales</taxon>
        <taxon>Micrococcaceae</taxon>
        <taxon>Arthrobacter</taxon>
    </lineage>
</organism>
<proteinExistence type="predicted"/>
<reference evidence="1 2" key="1">
    <citation type="submission" date="2024-09" db="EMBL/GenBank/DDBJ databases">
        <authorList>
            <person name="Salinas-Garcia M.A."/>
            <person name="Prieme A."/>
        </authorList>
    </citation>
    <scope>NUCLEOTIDE SEQUENCE [LARGE SCALE GENOMIC DNA]</scope>
    <source>
        <strain evidence="1 2">DSM 21081</strain>
    </source>
</reference>
<name>A0ABV4UUW2_9MICC</name>